<dbReference type="InParanoid" id="K1RAK6"/>
<dbReference type="AlphaFoldDB" id="K1RAK6"/>
<evidence type="ECO:0000313" key="1">
    <source>
        <dbReference type="EMBL" id="EKC38260.1"/>
    </source>
</evidence>
<dbReference type="EMBL" id="JH816433">
    <property type="protein sequence ID" value="EKC38260.1"/>
    <property type="molecule type" value="Genomic_DNA"/>
</dbReference>
<dbReference type="HOGENOM" id="CLU_3070733_0_0_1"/>
<sequence length="53" mass="6060">MRDSPLFSFRPCLPPVSPTVDSCLDSEALVPSRADYKHLRQIVDFVLLEKWLA</sequence>
<accession>K1RAK6</accession>
<proteinExistence type="predicted"/>
<gene>
    <name evidence="1" type="ORF">CGI_10012251</name>
</gene>
<protein>
    <submittedName>
        <fullName evidence="1">Uncharacterized protein</fullName>
    </submittedName>
</protein>
<reference evidence="1" key="1">
    <citation type="journal article" date="2012" name="Nature">
        <title>The oyster genome reveals stress adaptation and complexity of shell formation.</title>
        <authorList>
            <person name="Zhang G."/>
            <person name="Fang X."/>
            <person name="Guo X."/>
            <person name="Li L."/>
            <person name="Luo R."/>
            <person name="Xu F."/>
            <person name="Yang P."/>
            <person name="Zhang L."/>
            <person name="Wang X."/>
            <person name="Qi H."/>
            <person name="Xiong Z."/>
            <person name="Que H."/>
            <person name="Xie Y."/>
            <person name="Holland P.W."/>
            <person name="Paps J."/>
            <person name="Zhu Y."/>
            <person name="Wu F."/>
            <person name="Chen Y."/>
            <person name="Wang J."/>
            <person name="Peng C."/>
            <person name="Meng J."/>
            <person name="Yang L."/>
            <person name="Liu J."/>
            <person name="Wen B."/>
            <person name="Zhang N."/>
            <person name="Huang Z."/>
            <person name="Zhu Q."/>
            <person name="Feng Y."/>
            <person name="Mount A."/>
            <person name="Hedgecock D."/>
            <person name="Xu Z."/>
            <person name="Liu Y."/>
            <person name="Domazet-Loso T."/>
            <person name="Du Y."/>
            <person name="Sun X."/>
            <person name="Zhang S."/>
            <person name="Liu B."/>
            <person name="Cheng P."/>
            <person name="Jiang X."/>
            <person name="Li J."/>
            <person name="Fan D."/>
            <person name="Wang W."/>
            <person name="Fu W."/>
            <person name="Wang T."/>
            <person name="Wang B."/>
            <person name="Zhang J."/>
            <person name="Peng Z."/>
            <person name="Li Y."/>
            <person name="Li N."/>
            <person name="Wang J."/>
            <person name="Chen M."/>
            <person name="He Y."/>
            <person name="Tan F."/>
            <person name="Song X."/>
            <person name="Zheng Q."/>
            <person name="Huang R."/>
            <person name="Yang H."/>
            <person name="Du X."/>
            <person name="Chen L."/>
            <person name="Yang M."/>
            <person name="Gaffney P.M."/>
            <person name="Wang S."/>
            <person name="Luo L."/>
            <person name="She Z."/>
            <person name="Ming Y."/>
            <person name="Huang W."/>
            <person name="Zhang S."/>
            <person name="Huang B."/>
            <person name="Zhang Y."/>
            <person name="Qu T."/>
            <person name="Ni P."/>
            <person name="Miao G."/>
            <person name="Wang J."/>
            <person name="Wang Q."/>
            <person name="Steinberg C.E."/>
            <person name="Wang H."/>
            <person name="Li N."/>
            <person name="Qian L."/>
            <person name="Zhang G."/>
            <person name="Li Y."/>
            <person name="Yang H."/>
            <person name="Liu X."/>
            <person name="Wang J."/>
            <person name="Yin Y."/>
            <person name="Wang J."/>
        </authorList>
    </citation>
    <scope>NUCLEOTIDE SEQUENCE [LARGE SCALE GENOMIC DNA]</scope>
    <source>
        <strain evidence="1">05x7-T-G4-1.051#20</strain>
    </source>
</reference>
<organism evidence="1">
    <name type="scientific">Magallana gigas</name>
    <name type="common">Pacific oyster</name>
    <name type="synonym">Crassostrea gigas</name>
    <dbReference type="NCBI Taxonomy" id="29159"/>
    <lineage>
        <taxon>Eukaryota</taxon>
        <taxon>Metazoa</taxon>
        <taxon>Spiralia</taxon>
        <taxon>Lophotrochozoa</taxon>
        <taxon>Mollusca</taxon>
        <taxon>Bivalvia</taxon>
        <taxon>Autobranchia</taxon>
        <taxon>Pteriomorphia</taxon>
        <taxon>Ostreida</taxon>
        <taxon>Ostreoidea</taxon>
        <taxon>Ostreidae</taxon>
        <taxon>Magallana</taxon>
    </lineage>
</organism>
<name>K1RAK6_MAGGI</name>